<comment type="caution">
    <text evidence="1">The sequence shown here is derived from an EMBL/GenBank/DDBJ whole genome shotgun (WGS) entry which is preliminary data.</text>
</comment>
<sequence>MKTITIQIGNSDDKLRQAEWAYYVQAVKLIVANFACETHFFGGSAAWESWQNMAWVIVPLNDDLQEFKEALTVVRQNFNQESMAFAVGETIFL</sequence>
<protein>
    <submittedName>
        <fullName evidence="1">Uncharacterized protein</fullName>
    </submittedName>
</protein>
<proteinExistence type="predicted"/>
<dbReference type="EMBL" id="LAZR01003260">
    <property type="protein sequence ID" value="KKN20255.1"/>
    <property type="molecule type" value="Genomic_DNA"/>
</dbReference>
<accession>A0A0F9NL67</accession>
<organism evidence="1">
    <name type="scientific">marine sediment metagenome</name>
    <dbReference type="NCBI Taxonomy" id="412755"/>
    <lineage>
        <taxon>unclassified sequences</taxon>
        <taxon>metagenomes</taxon>
        <taxon>ecological metagenomes</taxon>
    </lineage>
</organism>
<gene>
    <name evidence="1" type="ORF">LCGC14_0937500</name>
</gene>
<reference evidence="1" key="1">
    <citation type="journal article" date="2015" name="Nature">
        <title>Complex archaea that bridge the gap between prokaryotes and eukaryotes.</title>
        <authorList>
            <person name="Spang A."/>
            <person name="Saw J.H."/>
            <person name="Jorgensen S.L."/>
            <person name="Zaremba-Niedzwiedzka K."/>
            <person name="Martijn J."/>
            <person name="Lind A.E."/>
            <person name="van Eijk R."/>
            <person name="Schleper C."/>
            <person name="Guy L."/>
            <person name="Ettema T.J."/>
        </authorList>
    </citation>
    <scope>NUCLEOTIDE SEQUENCE</scope>
</reference>
<evidence type="ECO:0000313" key="1">
    <source>
        <dbReference type="EMBL" id="KKN20255.1"/>
    </source>
</evidence>
<dbReference type="AlphaFoldDB" id="A0A0F9NL67"/>
<name>A0A0F9NL67_9ZZZZ</name>